<reference evidence="1 2" key="1">
    <citation type="submission" date="2020-08" db="EMBL/GenBank/DDBJ databases">
        <title>The isolate Caproiciproducens sp. 7D4C2 produces n-caproate at mildly acidic conditions from hexoses: genome and rBOX comparison with related strains and chain-elongating bacteria.</title>
        <authorList>
            <person name="Esquivel-Elizondo S."/>
            <person name="Bagci C."/>
            <person name="Temovska M."/>
            <person name="Jeon B.S."/>
            <person name="Bessarab I."/>
            <person name="Williams R.B.H."/>
            <person name="Huson D.H."/>
            <person name="Angenent L.T."/>
        </authorList>
    </citation>
    <scope>NUCLEOTIDE SEQUENCE [LARGE SCALE GENOMIC DNA]</scope>
    <source>
        <strain evidence="1 2">7D4C2</strain>
    </source>
</reference>
<gene>
    <name evidence="1" type="ORF">HCR03_07610</name>
</gene>
<dbReference type="KEGG" id="cfem:HCR03_07610"/>
<name>A0A7G8TEP0_9FIRM</name>
<dbReference type="AlphaFoldDB" id="A0A7G8TEP0"/>
<proteinExistence type="predicted"/>
<dbReference type="RefSeq" id="WP_156989765.1">
    <property type="nucleotide sequence ID" value="NZ_CP060286.1"/>
</dbReference>
<evidence type="ECO:0000313" key="1">
    <source>
        <dbReference type="EMBL" id="QNK42081.1"/>
    </source>
</evidence>
<protein>
    <submittedName>
        <fullName evidence="1">Uncharacterized protein</fullName>
    </submittedName>
</protein>
<dbReference type="Proteomes" id="UP000515909">
    <property type="component" value="Chromosome"/>
</dbReference>
<dbReference type="EMBL" id="CP060286">
    <property type="protein sequence ID" value="QNK42081.1"/>
    <property type="molecule type" value="Genomic_DNA"/>
</dbReference>
<accession>A0A7G8TEP0</accession>
<organism evidence="1 2">
    <name type="scientific">Caproicibacter fermentans</name>
    <dbReference type="NCBI Taxonomy" id="2576756"/>
    <lineage>
        <taxon>Bacteria</taxon>
        <taxon>Bacillati</taxon>
        <taxon>Bacillota</taxon>
        <taxon>Clostridia</taxon>
        <taxon>Eubacteriales</taxon>
        <taxon>Acutalibacteraceae</taxon>
        <taxon>Caproicibacter</taxon>
    </lineage>
</organism>
<evidence type="ECO:0000313" key="2">
    <source>
        <dbReference type="Proteomes" id="UP000515909"/>
    </source>
</evidence>
<sequence length="90" mass="10273">MPKEPAIKGLYAKVSAAARIFSGTISLENVNLVLYDMFWLSKENTAPELVLRELTRTRRIENSADALRYGTTGNVEKNKKRFLNKFNRVP</sequence>